<protein>
    <submittedName>
        <fullName evidence="1">Uncharacterized protein</fullName>
    </submittedName>
</protein>
<comment type="caution">
    <text evidence="1">The sequence shown here is derived from an EMBL/GenBank/DDBJ whole genome shotgun (WGS) entry which is preliminary data.</text>
</comment>
<accession>A0A1Q9BUM8</accession>
<dbReference type="Proteomes" id="UP000186817">
    <property type="component" value="Unassembled WGS sequence"/>
</dbReference>
<organism evidence="1 2">
    <name type="scientific">Symbiodinium microadriaticum</name>
    <name type="common">Dinoflagellate</name>
    <name type="synonym">Zooxanthella microadriatica</name>
    <dbReference type="NCBI Taxonomy" id="2951"/>
    <lineage>
        <taxon>Eukaryota</taxon>
        <taxon>Sar</taxon>
        <taxon>Alveolata</taxon>
        <taxon>Dinophyceae</taxon>
        <taxon>Suessiales</taxon>
        <taxon>Symbiodiniaceae</taxon>
        <taxon>Symbiodinium</taxon>
    </lineage>
</organism>
<dbReference type="AlphaFoldDB" id="A0A1Q9BUM8"/>
<evidence type="ECO:0000313" key="2">
    <source>
        <dbReference type="Proteomes" id="UP000186817"/>
    </source>
</evidence>
<evidence type="ECO:0000313" key="1">
    <source>
        <dbReference type="EMBL" id="OLP74369.1"/>
    </source>
</evidence>
<name>A0A1Q9BUM8_SYMMI</name>
<sequence>MSRRKGGTDYAFFAGWEDVVPGVVEEPSPDRKGGTDYAFFAGWEDVVPGVVEETVVEDTSLMQAWRTETYTKWLAGLLTAGQVVDLLGATASPACDP</sequence>
<proteinExistence type="predicted"/>
<reference evidence="1 2" key="1">
    <citation type="submission" date="2016-02" db="EMBL/GenBank/DDBJ databases">
        <title>Genome analysis of coral dinoflagellate symbionts highlights evolutionary adaptations to a symbiotic lifestyle.</title>
        <authorList>
            <person name="Aranda M."/>
            <person name="Li Y."/>
            <person name="Liew Y.J."/>
            <person name="Baumgarten S."/>
            <person name="Simakov O."/>
            <person name="Wilson M."/>
            <person name="Piel J."/>
            <person name="Ashoor H."/>
            <person name="Bougouffa S."/>
            <person name="Bajic V.B."/>
            <person name="Ryu T."/>
            <person name="Ravasi T."/>
            <person name="Bayer T."/>
            <person name="Micklem G."/>
            <person name="Kim H."/>
            <person name="Bhak J."/>
            <person name="Lajeunesse T.C."/>
            <person name="Voolstra C.R."/>
        </authorList>
    </citation>
    <scope>NUCLEOTIDE SEQUENCE [LARGE SCALE GENOMIC DNA]</scope>
    <source>
        <strain evidence="1 2">CCMP2467</strain>
    </source>
</reference>
<gene>
    <name evidence="1" type="ORF">AK812_SmicGene46111</name>
</gene>
<dbReference type="EMBL" id="LSRX01003836">
    <property type="protein sequence ID" value="OLP74369.1"/>
    <property type="molecule type" value="Genomic_DNA"/>
</dbReference>
<keyword evidence="2" id="KW-1185">Reference proteome</keyword>